<gene>
    <name evidence="5" type="ORF">SAY86_011749</name>
</gene>
<dbReference type="InterPro" id="IPR032867">
    <property type="entry name" value="DYW_dom"/>
</dbReference>
<dbReference type="PANTHER" id="PTHR47926:SF464">
    <property type="entry name" value="DYW DOMAIN-CONTAINING PROTEIN"/>
    <property type="match status" value="1"/>
</dbReference>
<dbReference type="Gene3D" id="1.25.40.10">
    <property type="entry name" value="Tetratricopeptide repeat domain"/>
    <property type="match status" value="3"/>
</dbReference>
<name>A0AAN7LKP2_TRANT</name>
<proteinExistence type="inferred from homology"/>
<dbReference type="Pfam" id="PF01535">
    <property type="entry name" value="PPR"/>
    <property type="match status" value="4"/>
</dbReference>
<dbReference type="Proteomes" id="UP001346149">
    <property type="component" value="Unassembled WGS sequence"/>
</dbReference>
<dbReference type="FunFam" id="1.25.40.10:FF:001093">
    <property type="entry name" value="Pentatricopeptide repeat-containing protein At2g34400"/>
    <property type="match status" value="1"/>
</dbReference>
<organism evidence="5 6">
    <name type="scientific">Trapa natans</name>
    <name type="common">Water chestnut</name>
    <dbReference type="NCBI Taxonomy" id="22666"/>
    <lineage>
        <taxon>Eukaryota</taxon>
        <taxon>Viridiplantae</taxon>
        <taxon>Streptophyta</taxon>
        <taxon>Embryophyta</taxon>
        <taxon>Tracheophyta</taxon>
        <taxon>Spermatophyta</taxon>
        <taxon>Magnoliopsida</taxon>
        <taxon>eudicotyledons</taxon>
        <taxon>Gunneridae</taxon>
        <taxon>Pentapetalae</taxon>
        <taxon>rosids</taxon>
        <taxon>malvids</taxon>
        <taxon>Myrtales</taxon>
        <taxon>Lythraceae</taxon>
        <taxon>Trapa</taxon>
    </lineage>
</organism>
<evidence type="ECO:0000313" key="5">
    <source>
        <dbReference type="EMBL" id="KAK4787916.1"/>
    </source>
</evidence>
<feature type="repeat" description="PPR" evidence="3">
    <location>
        <begin position="177"/>
        <end position="211"/>
    </location>
</feature>
<dbReference type="InterPro" id="IPR002885">
    <property type="entry name" value="PPR_rpt"/>
</dbReference>
<dbReference type="InterPro" id="IPR011990">
    <property type="entry name" value="TPR-like_helical_dom_sf"/>
</dbReference>
<dbReference type="NCBIfam" id="TIGR00756">
    <property type="entry name" value="PPR"/>
    <property type="match status" value="3"/>
</dbReference>
<comment type="similarity">
    <text evidence="1">Belongs to the PPR family. PCMP-H subfamily.</text>
</comment>
<dbReference type="InterPro" id="IPR046848">
    <property type="entry name" value="E_motif"/>
</dbReference>
<dbReference type="EMBL" id="JAXQNO010000012">
    <property type="protein sequence ID" value="KAK4787916.1"/>
    <property type="molecule type" value="Genomic_DNA"/>
</dbReference>
<sequence>MASAWQVFAYTLSSMNSSYLSTLLEQYNVDDPRVVHGRALRTAAADRYLCHHLITNYSKSPDLLPYSSRLFFTQIPSPNVVSWTSLIAAHSASPAAIRHFVSMLRHPTLPNSRTLASILRTCAALLCYPFGLSLHALSVKLGLSAEMFTGSALLDFYFKCRSVNDALKLFDEMPERDEVYYSASIVGLASNTRPLEALSVFAEMRKGGIGSTMYSISGALKAASEMATLEQCGIIHAHSVITGFYQNVVVASALIDGYGKSGLSSEARRVFDENLQIMNIVGWNSMMSGYAQQGDIRSVTELFHMMEGRGLVPDEYTFLAILSACNNSANSVEDIEQWIARMKSMYGLEPRVEHYNCLISAMARAGRLEDAHNLTTSMPFEPDAAVWRSLLVACRHQRDADKIKMIVKRLLELNPSDDSAYIIASNALSSAGKWDEVAALRRRMKDRQVRKEVGQSWVETQGKVHVFLAGDWRHSRRGEIYARLDELMAAIKQLGYDPVFDEAHHHESVDEEERKEKLLHHSEKLAAAFGLLEGVTPPGKVLRIVKNLRICRDCHQVFKYLSIAVGREIIVRDVNRYHRFSDGACTCRDFW</sequence>
<accession>A0AAN7LKP2</accession>
<evidence type="ECO:0000313" key="6">
    <source>
        <dbReference type="Proteomes" id="UP001346149"/>
    </source>
</evidence>
<reference evidence="5 6" key="1">
    <citation type="journal article" date="2023" name="Hortic Res">
        <title>Pangenome of water caltrop reveals structural variations and asymmetric subgenome divergence after allopolyploidization.</title>
        <authorList>
            <person name="Zhang X."/>
            <person name="Chen Y."/>
            <person name="Wang L."/>
            <person name="Yuan Y."/>
            <person name="Fang M."/>
            <person name="Shi L."/>
            <person name="Lu R."/>
            <person name="Comes H.P."/>
            <person name="Ma Y."/>
            <person name="Chen Y."/>
            <person name="Huang G."/>
            <person name="Zhou Y."/>
            <person name="Zheng Z."/>
            <person name="Qiu Y."/>
        </authorList>
    </citation>
    <scope>NUCLEOTIDE SEQUENCE [LARGE SCALE GENOMIC DNA]</scope>
    <source>
        <strain evidence="5">F231</strain>
    </source>
</reference>
<dbReference type="Pfam" id="PF20431">
    <property type="entry name" value="E_motif"/>
    <property type="match status" value="1"/>
</dbReference>
<dbReference type="Pfam" id="PF13041">
    <property type="entry name" value="PPR_2"/>
    <property type="match status" value="1"/>
</dbReference>
<dbReference type="PROSITE" id="PS51375">
    <property type="entry name" value="PPR"/>
    <property type="match status" value="2"/>
</dbReference>
<dbReference type="PANTHER" id="PTHR47926">
    <property type="entry name" value="PENTATRICOPEPTIDE REPEAT-CONTAINING PROTEIN"/>
    <property type="match status" value="1"/>
</dbReference>
<keyword evidence="2" id="KW-0677">Repeat</keyword>
<protein>
    <recommendedName>
        <fullName evidence="4">DYW domain-containing protein</fullName>
    </recommendedName>
</protein>
<feature type="domain" description="DYW" evidence="4">
    <location>
        <begin position="495"/>
        <end position="591"/>
    </location>
</feature>
<dbReference type="AlphaFoldDB" id="A0AAN7LKP2"/>
<evidence type="ECO:0000256" key="3">
    <source>
        <dbReference type="PROSITE-ProRule" id="PRU00708"/>
    </source>
</evidence>
<dbReference type="GO" id="GO:0003723">
    <property type="term" value="F:RNA binding"/>
    <property type="evidence" value="ECO:0007669"/>
    <property type="project" value="InterPro"/>
</dbReference>
<evidence type="ECO:0000256" key="2">
    <source>
        <dbReference type="ARBA" id="ARBA00022737"/>
    </source>
</evidence>
<feature type="repeat" description="PPR" evidence="3">
    <location>
        <begin position="279"/>
        <end position="313"/>
    </location>
</feature>
<evidence type="ECO:0000259" key="4">
    <source>
        <dbReference type="Pfam" id="PF14432"/>
    </source>
</evidence>
<evidence type="ECO:0000256" key="1">
    <source>
        <dbReference type="ARBA" id="ARBA00006643"/>
    </source>
</evidence>
<dbReference type="GO" id="GO:0009451">
    <property type="term" value="P:RNA modification"/>
    <property type="evidence" value="ECO:0007669"/>
    <property type="project" value="InterPro"/>
</dbReference>
<dbReference type="GO" id="GO:0008270">
    <property type="term" value="F:zinc ion binding"/>
    <property type="evidence" value="ECO:0007669"/>
    <property type="project" value="InterPro"/>
</dbReference>
<comment type="caution">
    <text evidence="5">The sequence shown here is derived from an EMBL/GenBank/DDBJ whole genome shotgun (WGS) entry which is preliminary data.</text>
</comment>
<dbReference type="InterPro" id="IPR046960">
    <property type="entry name" value="PPR_At4g14850-like_plant"/>
</dbReference>
<dbReference type="Pfam" id="PF14432">
    <property type="entry name" value="DYW_deaminase"/>
    <property type="match status" value="1"/>
</dbReference>
<keyword evidence="6" id="KW-1185">Reference proteome</keyword>